<organism evidence="2 3">
    <name type="scientific">Agrococcus pavilionensis RW1</name>
    <dbReference type="NCBI Taxonomy" id="1330458"/>
    <lineage>
        <taxon>Bacteria</taxon>
        <taxon>Bacillati</taxon>
        <taxon>Actinomycetota</taxon>
        <taxon>Actinomycetes</taxon>
        <taxon>Micrococcales</taxon>
        <taxon>Microbacteriaceae</taxon>
        <taxon>Agrococcus</taxon>
    </lineage>
</organism>
<protein>
    <recommendedName>
        <fullName evidence="1">Glutamine amidotransferase domain-containing protein</fullName>
    </recommendedName>
</protein>
<dbReference type="CDD" id="cd01741">
    <property type="entry name" value="GATase1_1"/>
    <property type="match status" value="1"/>
</dbReference>
<dbReference type="Proteomes" id="UP000016462">
    <property type="component" value="Unassembled WGS sequence"/>
</dbReference>
<dbReference type="GO" id="GO:0005829">
    <property type="term" value="C:cytosol"/>
    <property type="evidence" value="ECO:0007669"/>
    <property type="project" value="TreeGrafter"/>
</dbReference>
<dbReference type="SUPFAM" id="SSF52317">
    <property type="entry name" value="Class I glutamine amidotransferase-like"/>
    <property type="match status" value="1"/>
</dbReference>
<dbReference type="InterPro" id="IPR029062">
    <property type="entry name" value="Class_I_gatase-like"/>
</dbReference>
<keyword evidence="3" id="KW-1185">Reference proteome</keyword>
<dbReference type="EMBL" id="ASHR01000037">
    <property type="protein sequence ID" value="ERG63134.1"/>
    <property type="molecule type" value="Genomic_DNA"/>
</dbReference>
<accession>U1LLE9</accession>
<dbReference type="PANTHER" id="PTHR42695:SF5">
    <property type="entry name" value="GLUTAMINE AMIDOTRANSFERASE YLR126C-RELATED"/>
    <property type="match status" value="1"/>
</dbReference>
<comment type="caution">
    <text evidence="2">The sequence shown here is derived from an EMBL/GenBank/DDBJ whole genome shotgun (WGS) entry which is preliminary data.</text>
</comment>
<dbReference type="PROSITE" id="PS51273">
    <property type="entry name" value="GATASE_TYPE_1"/>
    <property type="match status" value="1"/>
</dbReference>
<proteinExistence type="predicted"/>
<sequence>MGGGRLEGGGGVMRRIMVVQSRPEDEVADAELEAMVRFGALDEARIQRVRLDREIPALELRDVDAVLVGGGPANFSDEHRRPPGHAETIAWLTHLGERVIRDDIPYLGACLGLGALVHALGGRMVRGIAESVAPVELSLIGDDWLTEGLPRAFTAFGGHKEGIAEAPEGATTLAVSAACVHMVRVGQHVVGTQFHPELDADGLEQRIRVYRDHGYFSPDEVEDLVAAGRAASVSHPQSILRRFAERYGLTR</sequence>
<reference evidence="2 3" key="1">
    <citation type="journal article" date="2013" name="Genome Announc.">
        <title>First draft genome sequence from a member of the genus agrococcus, isolated from modern microbialites.</title>
        <authorList>
            <person name="White R.A.III."/>
            <person name="Grassa C.J."/>
            <person name="Suttle C.A."/>
        </authorList>
    </citation>
    <scope>NUCLEOTIDE SEQUENCE [LARGE SCALE GENOMIC DNA]</scope>
    <source>
        <strain evidence="2 3">RW1</strain>
    </source>
</reference>
<gene>
    <name evidence="2" type="ORF">L332_01525</name>
</gene>
<dbReference type="AlphaFoldDB" id="U1LLE9"/>
<dbReference type="Pfam" id="PF00117">
    <property type="entry name" value="GATase"/>
    <property type="match status" value="1"/>
</dbReference>
<dbReference type="Gene3D" id="3.40.50.880">
    <property type="match status" value="1"/>
</dbReference>
<evidence type="ECO:0000313" key="2">
    <source>
        <dbReference type="EMBL" id="ERG63134.1"/>
    </source>
</evidence>
<dbReference type="PANTHER" id="PTHR42695">
    <property type="entry name" value="GLUTAMINE AMIDOTRANSFERASE YLR126C-RELATED"/>
    <property type="match status" value="1"/>
</dbReference>
<name>U1LLE9_9MICO</name>
<evidence type="ECO:0000313" key="3">
    <source>
        <dbReference type="Proteomes" id="UP000016462"/>
    </source>
</evidence>
<dbReference type="InterPro" id="IPR017926">
    <property type="entry name" value="GATASE"/>
</dbReference>
<evidence type="ECO:0000259" key="1">
    <source>
        <dbReference type="Pfam" id="PF00117"/>
    </source>
</evidence>
<feature type="domain" description="Glutamine amidotransferase" evidence="1">
    <location>
        <begin position="44"/>
        <end position="199"/>
    </location>
</feature>
<dbReference type="InterPro" id="IPR044992">
    <property type="entry name" value="ChyE-like"/>
</dbReference>